<protein>
    <submittedName>
        <fullName evidence="1">Uncharacterized protein</fullName>
    </submittedName>
</protein>
<proteinExistence type="predicted"/>
<dbReference type="Proteomes" id="UP001054837">
    <property type="component" value="Unassembled WGS sequence"/>
</dbReference>
<reference evidence="1 2" key="1">
    <citation type="submission" date="2021-06" db="EMBL/GenBank/DDBJ databases">
        <title>Caerostris darwini draft genome.</title>
        <authorList>
            <person name="Kono N."/>
            <person name="Arakawa K."/>
        </authorList>
    </citation>
    <scope>NUCLEOTIDE SEQUENCE [LARGE SCALE GENOMIC DNA]</scope>
</reference>
<evidence type="ECO:0000313" key="2">
    <source>
        <dbReference type="Proteomes" id="UP001054837"/>
    </source>
</evidence>
<evidence type="ECO:0000313" key="1">
    <source>
        <dbReference type="EMBL" id="GIX81378.1"/>
    </source>
</evidence>
<dbReference type="EMBL" id="BPLQ01001391">
    <property type="protein sequence ID" value="GIX81378.1"/>
    <property type="molecule type" value="Genomic_DNA"/>
</dbReference>
<organism evidence="1 2">
    <name type="scientific">Caerostris darwini</name>
    <dbReference type="NCBI Taxonomy" id="1538125"/>
    <lineage>
        <taxon>Eukaryota</taxon>
        <taxon>Metazoa</taxon>
        <taxon>Ecdysozoa</taxon>
        <taxon>Arthropoda</taxon>
        <taxon>Chelicerata</taxon>
        <taxon>Arachnida</taxon>
        <taxon>Araneae</taxon>
        <taxon>Araneomorphae</taxon>
        <taxon>Entelegynae</taxon>
        <taxon>Araneoidea</taxon>
        <taxon>Araneidae</taxon>
        <taxon>Caerostris</taxon>
    </lineage>
</organism>
<comment type="caution">
    <text evidence="1">The sequence shown here is derived from an EMBL/GenBank/DDBJ whole genome shotgun (WGS) entry which is preliminary data.</text>
</comment>
<gene>
    <name evidence="1" type="ORF">CDAR_2281</name>
</gene>
<accession>A0AAV4NBX8</accession>
<dbReference type="AlphaFoldDB" id="A0AAV4NBX8"/>
<keyword evidence="2" id="KW-1185">Reference proteome</keyword>
<sequence length="91" mass="9847">MKPIKANKLLIPAVTSLQKVVFTTSVRIDKSPSNQVQPQITGLSIPSSIIQENLTAQILLSLVKEVYVITSNIASLLAPLQSQLPQSPNIQ</sequence>
<name>A0AAV4NBX8_9ARAC</name>